<evidence type="ECO:0000259" key="18">
    <source>
        <dbReference type="PROSITE" id="PS50011"/>
    </source>
</evidence>
<comment type="caution">
    <text evidence="19">The sequence shown here is derived from an EMBL/GenBank/DDBJ whole genome shotgun (WGS) entry which is preliminary data.</text>
</comment>
<dbReference type="InterPro" id="IPR008271">
    <property type="entry name" value="Ser/Thr_kinase_AS"/>
</dbReference>
<dbReference type="EMBL" id="QGKW02000717">
    <property type="protein sequence ID" value="KAF2600609.1"/>
    <property type="molecule type" value="Genomic_DNA"/>
</dbReference>
<dbReference type="SUPFAM" id="SSF56112">
    <property type="entry name" value="Protein kinase-like (PK-like)"/>
    <property type="match status" value="1"/>
</dbReference>
<feature type="transmembrane region" description="Helical" evidence="16">
    <location>
        <begin position="468"/>
        <end position="492"/>
    </location>
</feature>
<dbReference type="Proteomes" id="UP000712281">
    <property type="component" value="Unassembled WGS sequence"/>
</dbReference>
<gene>
    <name evidence="19" type="ORF">F2Q68_00007809</name>
</gene>
<evidence type="ECO:0000256" key="8">
    <source>
        <dbReference type="ARBA" id="ARBA00022737"/>
    </source>
</evidence>
<keyword evidence="3" id="KW-0597">Phosphoprotein</keyword>
<keyword evidence="9" id="KW-0547">Nucleotide-binding</keyword>
<evidence type="ECO:0000256" key="10">
    <source>
        <dbReference type="ARBA" id="ARBA00022777"/>
    </source>
</evidence>
<evidence type="ECO:0000256" key="12">
    <source>
        <dbReference type="ARBA" id="ARBA00022989"/>
    </source>
</evidence>
<proteinExistence type="predicted"/>
<dbReference type="Pfam" id="PF12819">
    <property type="entry name" value="Malectin_like"/>
    <property type="match status" value="1"/>
</dbReference>
<evidence type="ECO:0000256" key="2">
    <source>
        <dbReference type="ARBA" id="ARBA00022527"/>
    </source>
</evidence>
<dbReference type="Pfam" id="PF00069">
    <property type="entry name" value="Pkinase"/>
    <property type="match status" value="1"/>
</dbReference>
<keyword evidence="4" id="KW-0433">Leucine-rich repeat</keyword>
<dbReference type="FunFam" id="3.30.200.20:FF:000394">
    <property type="entry name" value="Leucine-rich repeat receptor-like protein kinase"/>
    <property type="match status" value="1"/>
</dbReference>
<keyword evidence="14" id="KW-0675">Receptor</keyword>
<keyword evidence="13 16" id="KW-0472">Membrane</keyword>
<keyword evidence="2" id="KW-0723">Serine/threonine-protein kinase</keyword>
<evidence type="ECO:0000256" key="1">
    <source>
        <dbReference type="ARBA" id="ARBA00004167"/>
    </source>
</evidence>
<dbReference type="Gene3D" id="3.30.200.20">
    <property type="entry name" value="Phosphorylase Kinase, domain 1"/>
    <property type="match status" value="1"/>
</dbReference>
<dbReference type="InterPro" id="IPR000719">
    <property type="entry name" value="Prot_kinase_dom"/>
</dbReference>
<keyword evidence="12 16" id="KW-1133">Transmembrane helix</keyword>
<feature type="signal peptide" evidence="17">
    <location>
        <begin position="1"/>
        <end position="23"/>
    </location>
</feature>
<sequence>MERSHGLLLMIIKTLAIIHIVQAQSQQGFITLDCGLPTNDPSPYKEESTGLQFYSDATFIKSGKIGSIQPNLASSYIKPYTTLRYFPNGTRNCYSLRVEKGRNHLIRARFLYGNYDGLDNNPTFDLYLGPNIWATIDLHRRVNGTKQEIIHIPTSNTLQVCLVKTGTTTPVISTLEIRPMGNDSYSIPSGSLNLFFRFYFSESKTTLRYPDDGYDRQWAPDFWKDLTQITTTSYVGNTNDYNPPKAALATAAIPTNASEPLTIDWTNPEKPDDLYYLYRHFAEIQVLQGECSFQLKRTNRSTLPPLLNAFEVYTVIQFPQSETNENEVVAIRNIEATYGLSKINWQGDPCVPQQLRWDALNCSHVDISAPPSITSLNLSSSGLTGNIAAAIHNLTQLEKLDLSNNNLTGEVPEFLGNMKLLLVINLSGNDLNGFIPQSLQRKGIKLSLEGNPRLFPSGSPKKTHKKTLLVPIVASVGSVAILIAALVLYLVLRKKKQPTVEVVHPPSSRPTVNVTYAKSPEPSIETKKRRFAYSEVTEMTNNFERVVGEGGVGVVCHGTVNGEQVAVKLLSHSSTQGYKEFKAEVDLLLRVHHTNLVSLVGYCDEGDHLALIYEFVPNGDLRRHLTGKGGRSVTNWGIRLRIAVEAALGLEYLHIGCTPPMVHRDVKTTNILLDEHYKTKLADFGLSRSFPIGGESHVSTVVAGTPGYLDPEYYHTGRLGEKSDVYSYGIVLLEMITNQPVIERNRRNSHITQWVGSELNGGDIAIIMDPNLQGDYDSHSAWRALELAMSCVDPTSAKRPTMSHVVIELKECIVSENSRKNMSQRMDSMSSAEVSMTFDSGGINNVGNPGYSSNANGVGGSIPGILSTSAGLSGRNSVSNIGMSHLLANAGPRITSAMGNMVGGVNLGRTISSGGLSMPGLSSRLNMAANSGSGLNVQGQNRMLGGGLPQGSQVMSMLGNSYHAGGGQLSQNHVNNMMLSDHSNDSSLFDINNDFPQLTSRPGSASGSQGQLGSQSI</sequence>
<evidence type="ECO:0000256" key="13">
    <source>
        <dbReference type="ARBA" id="ARBA00023136"/>
    </source>
</evidence>
<reference evidence="19" key="1">
    <citation type="submission" date="2019-12" db="EMBL/GenBank/DDBJ databases">
        <title>Genome sequencing and annotation of Brassica cretica.</title>
        <authorList>
            <person name="Studholme D.J."/>
            <person name="Sarris P.F."/>
        </authorList>
    </citation>
    <scope>NUCLEOTIDE SEQUENCE</scope>
    <source>
        <strain evidence="19">PFS-001/15</strain>
        <tissue evidence="19">Leaf</tissue>
    </source>
</reference>
<dbReference type="Gene3D" id="3.80.10.10">
    <property type="entry name" value="Ribonuclease Inhibitor"/>
    <property type="match status" value="1"/>
</dbReference>
<dbReference type="GO" id="GO:0005524">
    <property type="term" value="F:ATP binding"/>
    <property type="evidence" value="ECO:0007669"/>
    <property type="project" value="UniProtKB-KW"/>
</dbReference>
<dbReference type="SUPFAM" id="SSF52058">
    <property type="entry name" value="L domain-like"/>
    <property type="match status" value="1"/>
</dbReference>
<dbReference type="InterPro" id="IPR024788">
    <property type="entry name" value="Malectin-like_Carb-bd_dom"/>
</dbReference>
<evidence type="ECO:0000313" key="20">
    <source>
        <dbReference type="Proteomes" id="UP000712281"/>
    </source>
</evidence>
<feature type="region of interest" description="Disordered" evidence="15">
    <location>
        <begin position="988"/>
        <end position="1017"/>
    </location>
</feature>
<keyword evidence="7 17" id="KW-0732">Signal</keyword>
<feature type="compositionally biased region" description="Polar residues" evidence="15">
    <location>
        <begin position="988"/>
        <end position="1002"/>
    </location>
</feature>
<evidence type="ECO:0000256" key="6">
    <source>
        <dbReference type="ARBA" id="ARBA00022692"/>
    </source>
</evidence>
<evidence type="ECO:0000256" key="9">
    <source>
        <dbReference type="ARBA" id="ARBA00022741"/>
    </source>
</evidence>
<dbReference type="SMART" id="SM00220">
    <property type="entry name" value="S_TKc"/>
    <property type="match status" value="1"/>
</dbReference>
<evidence type="ECO:0000256" key="14">
    <source>
        <dbReference type="ARBA" id="ARBA00023170"/>
    </source>
</evidence>
<dbReference type="AlphaFoldDB" id="A0A8S9L1X6"/>
<dbReference type="Pfam" id="PF00560">
    <property type="entry name" value="LRR_1"/>
    <property type="match status" value="1"/>
</dbReference>
<dbReference type="InterPro" id="IPR001611">
    <property type="entry name" value="Leu-rich_rpt"/>
</dbReference>
<accession>A0A8S9L1X6</accession>
<evidence type="ECO:0000256" key="11">
    <source>
        <dbReference type="ARBA" id="ARBA00022840"/>
    </source>
</evidence>
<evidence type="ECO:0000256" key="17">
    <source>
        <dbReference type="SAM" id="SignalP"/>
    </source>
</evidence>
<dbReference type="GO" id="GO:0004674">
    <property type="term" value="F:protein serine/threonine kinase activity"/>
    <property type="evidence" value="ECO:0007669"/>
    <property type="project" value="UniProtKB-KW"/>
</dbReference>
<dbReference type="Gene3D" id="1.10.510.10">
    <property type="entry name" value="Transferase(Phosphotransferase) domain 1"/>
    <property type="match status" value="1"/>
</dbReference>
<dbReference type="PROSITE" id="PS50011">
    <property type="entry name" value="PROTEIN_KINASE_DOM"/>
    <property type="match status" value="1"/>
</dbReference>
<evidence type="ECO:0000256" key="16">
    <source>
        <dbReference type="SAM" id="Phobius"/>
    </source>
</evidence>
<keyword evidence="10" id="KW-0418">Kinase</keyword>
<keyword evidence="6 16" id="KW-0812">Transmembrane</keyword>
<keyword evidence="11" id="KW-0067">ATP-binding</keyword>
<evidence type="ECO:0000256" key="3">
    <source>
        <dbReference type="ARBA" id="ARBA00022553"/>
    </source>
</evidence>
<evidence type="ECO:0000256" key="4">
    <source>
        <dbReference type="ARBA" id="ARBA00022614"/>
    </source>
</evidence>
<evidence type="ECO:0000256" key="15">
    <source>
        <dbReference type="SAM" id="MobiDB-lite"/>
    </source>
</evidence>
<evidence type="ECO:0000256" key="5">
    <source>
        <dbReference type="ARBA" id="ARBA00022679"/>
    </source>
</evidence>
<dbReference type="FunFam" id="3.80.10.10:FF:000129">
    <property type="entry name" value="Leucine-rich repeat receptor-like kinase"/>
    <property type="match status" value="1"/>
</dbReference>
<dbReference type="InterPro" id="IPR032675">
    <property type="entry name" value="LRR_dom_sf"/>
</dbReference>
<keyword evidence="8" id="KW-0677">Repeat</keyword>
<dbReference type="PANTHER" id="PTHR45631">
    <property type="entry name" value="OS07G0107800 PROTEIN-RELATED"/>
    <property type="match status" value="1"/>
</dbReference>
<dbReference type="GO" id="GO:0016020">
    <property type="term" value="C:membrane"/>
    <property type="evidence" value="ECO:0007669"/>
    <property type="project" value="UniProtKB-SubCell"/>
</dbReference>
<feature type="domain" description="Protein kinase" evidence="18">
    <location>
        <begin position="541"/>
        <end position="813"/>
    </location>
</feature>
<evidence type="ECO:0000313" key="19">
    <source>
        <dbReference type="EMBL" id="KAF2600609.1"/>
    </source>
</evidence>
<comment type="subcellular location">
    <subcellularLocation>
        <location evidence="1">Membrane</location>
        <topology evidence="1">Single-pass membrane protein</topology>
    </subcellularLocation>
</comment>
<feature type="chain" id="PRO_5035923461" description="Protein kinase domain-containing protein" evidence="17">
    <location>
        <begin position="24"/>
        <end position="1017"/>
    </location>
</feature>
<evidence type="ECO:0000256" key="7">
    <source>
        <dbReference type="ARBA" id="ARBA00022729"/>
    </source>
</evidence>
<name>A0A8S9L1X6_BRACR</name>
<dbReference type="PANTHER" id="PTHR45631:SF133">
    <property type="entry name" value="PROTEIN KINASE DOMAIN-CONTAINING PROTEIN"/>
    <property type="match status" value="1"/>
</dbReference>
<dbReference type="FunFam" id="1.10.510.10:FF:000146">
    <property type="entry name" value="LRR receptor-like serine/threonine-protein kinase IOS1"/>
    <property type="match status" value="1"/>
</dbReference>
<keyword evidence="5" id="KW-0808">Transferase</keyword>
<dbReference type="InterPro" id="IPR011009">
    <property type="entry name" value="Kinase-like_dom_sf"/>
</dbReference>
<protein>
    <recommendedName>
        <fullName evidence="18">Protein kinase domain-containing protein</fullName>
    </recommendedName>
</protein>
<feature type="compositionally biased region" description="Low complexity" evidence="15">
    <location>
        <begin position="1003"/>
        <end position="1017"/>
    </location>
</feature>
<organism evidence="19 20">
    <name type="scientific">Brassica cretica</name>
    <name type="common">Mustard</name>
    <dbReference type="NCBI Taxonomy" id="69181"/>
    <lineage>
        <taxon>Eukaryota</taxon>
        <taxon>Viridiplantae</taxon>
        <taxon>Streptophyta</taxon>
        <taxon>Embryophyta</taxon>
        <taxon>Tracheophyta</taxon>
        <taxon>Spermatophyta</taxon>
        <taxon>Magnoliopsida</taxon>
        <taxon>eudicotyledons</taxon>
        <taxon>Gunneridae</taxon>
        <taxon>Pentapetalae</taxon>
        <taxon>rosids</taxon>
        <taxon>malvids</taxon>
        <taxon>Brassicales</taxon>
        <taxon>Brassicaceae</taxon>
        <taxon>Brassiceae</taxon>
        <taxon>Brassica</taxon>
    </lineage>
</organism>
<dbReference type="PROSITE" id="PS00108">
    <property type="entry name" value="PROTEIN_KINASE_ST"/>
    <property type="match status" value="1"/>
</dbReference>